<dbReference type="InterPro" id="IPR050238">
    <property type="entry name" value="DNA_Rep/Repair_Clamp_Loader"/>
</dbReference>
<dbReference type="FunFam" id="1.10.8.60:FF:000013">
    <property type="entry name" value="DNA polymerase III subunit gamma/tau"/>
    <property type="match status" value="1"/>
</dbReference>
<keyword evidence="7" id="KW-0862">Zinc</keyword>
<evidence type="ECO:0000256" key="2">
    <source>
        <dbReference type="ARBA" id="ARBA00022679"/>
    </source>
</evidence>
<comment type="subunit">
    <text evidence="11">DNA polymerase III contains a core (composed of alpha, epsilon and theta chains) that associates with a tau subunit. This core dimerizes to form the POLIII' complex. PolIII' associates with the gamma complex (composed of gamma, delta, delta', psi and chi chains) and with the beta chain to form the complete DNA polymerase III complex.</text>
</comment>
<proteinExistence type="inferred from homology"/>
<dbReference type="GO" id="GO:0009360">
    <property type="term" value="C:DNA polymerase III complex"/>
    <property type="evidence" value="ECO:0007669"/>
    <property type="project" value="InterPro"/>
</dbReference>
<dbReference type="CDD" id="cd00009">
    <property type="entry name" value="AAA"/>
    <property type="match status" value="1"/>
</dbReference>
<keyword evidence="4 11" id="KW-0235">DNA replication</keyword>
<dbReference type="SUPFAM" id="SSF52540">
    <property type="entry name" value="P-loop containing nucleoside triphosphate hydrolases"/>
    <property type="match status" value="1"/>
</dbReference>
<evidence type="ECO:0000256" key="6">
    <source>
        <dbReference type="ARBA" id="ARBA00022741"/>
    </source>
</evidence>
<keyword evidence="9 11" id="KW-0239">DNA-directed DNA polymerase</keyword>
<dbReference type="CDD" id="cd18137">
    <property type="entry name" value="HLD_clamp_pol_III_gamma_tau"/>
    <property type="match status" value="1"/>
</dbReference>
<dbReference type="InterPro" id="IPR022754">
    <property type="entry name" value="DNA_pol_III_gamma-3"/>
</dbReference>
<dbReference type="InterPro" id="IPR012763">
    <property type="entry name" value="DNA_pol_III_sug/sutau_N"/>
</dbReference>
<dbReference type="SMART" id="SM00382">
    <property type="entry name" value="AAA"/>
    <property type="match status" value="1"/>
</dbReference>
<dbReference type="FunFam" id="3.40.50.300:FF:000014">
    <property type="entry name" value="DNA polymerase III subunit gamma/tau"/>
    <property type="match status" value="1"/>
</dbReference>
<sequence>MTYLVTARKYRPTKFSEVVGQEHVTATLLNSLKLGRVAHAYIFAGPRGVGKTTVARILAKAINCLNPKDYEPCNECEMCVEISSGRSIDVLEIDGASNRGIDEVRDLRESVRYTPTKAKYKVYIIDEVHMLTKEAFNALLKTLEEPPPHILFIFATTEPHRVPPTILSRCQRFDFRRIEIQKIIERLKLIAQQDKIQIDDDSLFTIAKKANGSLRDALSIFDQVVSFCGEKIKIEDVINALNIIDQEIFFKVTDIVKNKDIRAGFELVDAIVKQGYDFQEFLSGLSEHLRNILVAITTKSDELIEATEYYKKRYLEEAKQFNEPDVLRMLKIVNDAEITIKWSPQPRLKLEMVITQLASIDSTVKIQELILTVLSILASWVITISSIDSTVKIQELISKIEELEKRFDSENFNNPPKGGNKIEPVKTQSAQNTEKKEETKNEDHSLQTEDISTINILFEDPLADYKTKPSAEADKPENKIENPDKLLNSIREKWDELADIAQSFNLNLATALKLSYPIELKNQKLKVGASNDIHLEWIKKNRPFIREKLKELFGVEFEIELGICDVEKFKEDVVKYSPDLKLKKLINESPFVKSLVENLGAKPID</sequence>
<dbReference type="Pfam" id="PF13177">
    <property type="entry name" value="DNA_pol3_delta2"/>
    <property type="match status" value="1"/>
</dbReference>
<evidence type="ECO:0000313" key="15">
    <source>
        <dbReference type="Proteomes" id="UP000199197"/>
    </source>
</evidence>
<dbReference type="PANTHER" id="PTHR11669">
    <property type="entry name" value="REPLICATION FACTOR C / DNA POLYMERASE III GAMMA-TAU SUBUNIT"/>
    <property type="match status" value="1"/>
</dbReference>
<dbReference type="Proteomes" id="UP000199197">
    <property type="component" value="Unassembled WGS sequence"/>
</dbReference>
<accession>A0A0P1MZ68</accession>
<reference evidence="15" key="1">
    <citation type="submission" date="2015-11" db="EMBL/GenBank/DDBJ databases">
        <authorList>
            <person name="Varghese N."/>
        </authorList>
    </citation>
    <scope>NUCLEOTIDE SEQUENCE [LARGE SCALE GENOMIC DNA]</scope>
    <source>
        <strain evidence="15">JGI-23</strain>
    </source>
</reference>
<comment type="function">
    <text evidence="11">DNA polymerase III is a complex, multichain enzyme responsible for most of the replicative synthesis in bacteria. This DNA polymerase also exhibits 3' to 5' exonuclease activity.</text>
</comment>
<dbReference type="SUPFAM" id="SSF48019">
    <property type="entry name" value="post-AAA+ oligomerization domain-like"/>
    <property type="match status" value="1"/>
</dbReference>
<evidence type="ECO:0000256" key="1">
    <source>
        <dbReference type="ARBA" id="ARBA00006360"/>
    </source>
</evidence>
<evidence type="ECO:0000256" key="8">
    <source>
        <dbReference type="ARBA" id="ARBA00022840"/>
    </source>
</evidence>
<dbReference type="EMBL" id="CZVW01000009">
    <property type="protein sequence ID" value="CUT01295.1"/>
    <property type="molecule type" value="Genomic_DNA"/>
</dbReference>
<dbReference type="GO" id="GO:0003677">
    <property type="term" value="F:DNA binding"/>
    <property type="evidence" value="ECO:0007669"/>
    <property type="project" value="InterPro"/>
</dbReference>
<dbReference type="InterPro" id="IPR008921">
    <property type="entry name" value="DNA_pol3_clamp-load_cplx_C"/>
</dbReference>
<dbReference type="GO" id="GO:0003887">
    <property type="term" value="F:DNA-directed DNA polymerase activity"/>
    <property type="evidence" value="ECO:0007669"/>
    <property type="project" value="UniProtKB-KW"/>
</dbReference>
<name>A0A0P1MZ68_9BACT</name>
<dbReference type="Pfam" id="PF12169">
    <property type="entry name" value="DNA_pol3_gamma3"/>
    <property type="match status" value="1"/>
</dbReference>
<keyword evidence="5" id="KW-0479">Metal-binding</keyword>
<keyword evidence="6 11" id="KW-0547">Nucleotide-binding</keyword>
<dbReference type="InterPro" id="IPR045085">
    <property type="entry name" value="HLD_clamp_pol_III_gamma_tau"/>
</dbReference>
<organism evidence="14 15">
    <name type="scientific">Candidatus Chryseopegocella kryptomonas</name>
    <dbReference type="NCBI Taxonomy" id="1633643"/>
    <lineage>
        <taxon>Bacteria</taxon>
        <taxon>Pseudomonadati</taxon>
        <taxon>Candidatus Kryptoniota</taxon>
        <taxon>Candidatus Chryseopegocella</taxon>
    </lineage>
</organism>
<dbReference type="GO" id="GO:0006261">
    <property type="term" value="P:DNA-templated DNA replication"/>
    <property type="evidence" value="ECO:0007669"/>
    <property type="project" value="TreeGrafter"/>
</dbReference>
<feature type="compositionally biased region" description="Basic and acidic residues" evidence="12">
    <location>
        <begin position="433"/>
        <end position="446"/>
    </location>
</feature>
<dbReference type="OrthoDB" id="9810148at2"/>
<evidence type="ECO:0000256" key="5">
    <source>
        <dbReference type="ARBA" id="ARBA00022723"/>
    </source>
</evidence>
<keyword evidence="15" id="KW-1185">Reference proteome</keyword>
<dbReference type="RefSeq" id="WP_092349455.1">
    <property type="nucleotide sequence ID" value="NZ_CZVW01000009.1"/>
</dbReference>
<dbReference type="InterPro" id="IPR003593">
    <property type="entry name" value="AAA+_ATPase"/>
</dbReference>
<evidence type="ECO:0000256" key="11">
    <source>
        <dbReference type="RuleBase" id="RU364063"/>
    </source>
</evidence>
<keyword evidence="2 11" id="KW-0808">Transferase</keyword>
<dbReference type="Gene3D" id="1.10.8.60">
    <property type="match status" value="1"/>
</dbReference>
<protein>
    <recommendedName>
        <fullName evidence="11">DNA polymerase III subunit gamma/tau</fullName>
        <ecNumber evidence="11">2.7.7.7</ecNumber>
    </recommendedName>
</protein>
<evidence type="ECO:0000256" key="12">
    <source>
        <dbReference type="SAM" id="MobiDB-lite"/>
    </source>
</evidence>
<dbReference type="PANTHER" id="PTHR11669:SF0">
    <property type="entry name" value="PROTEIN STICHEL-LIKE 2"/>
    <property type="match status" value="1"/>
</dbReference>
<dbReference type="Gene3D" id="3.40.50.300">
    <property type="entry name" value="P-loop containing nucleotide triphosphate hydrolases"/>
    <property type="match status" value="1"/>
</dbReference>
<dbReference type="GO" id="GO:0046872">
    <property type="term" value="F:metal ion binding"/>
    <property type="evidence" value="ECO:0007669"/>
    <property type="project" value="UniProtKB-KW"/>
</dbReference>
<feature type="region of interest" description="Disordered" evidence="12">
    <location>
        <begin position="408"/>
        <end position="446"/>
    </location>
</feature>
<dbReference type="EC" id="2.7.7.7" evidence="11"/>
<comment type="similarity">
    <text evidence="1 11">Belongs to the DnaX/STICHEL family.</text>
</comment>
<dbReference type="Gene3D" id="1.20.272.10">
    <property type="match status" value="1"/>
</dbReference>
<evidence type="ECO:0000256" key="4">
    <source>
        <dbReference type="ARBA" id="ARBA00022705"/>
    </source>
</evidence>
<evidence type="ECO:0000256" key="7">
    <source>
        <dbReference type="ARBA" id="ARBA00022833"/>
    </source>
</evidence>
<evidence type="ECO:0000259" key="13">
    <source>
        <dbReference type="SMART" id="SM00382"/>
    </source>
</evidence>
<evidence type="ECO:0000256" key="10">
    <source>
        <dbReference type="ARBA" id="ARBA00049244"/>
    </source>
</evidence>
<dbReference type="GO" id="GO:0005524">
    <property type="term" value="F:ATP binding"/>
    <property type="evidence" value="ECO:0007669"/>
    <property type="project" value="UniProtKB-KW"/>
</dbReference>
<dbReference type="AlphaFoldDB" id="A0A0P1MZ68"/>
<dbReference type="NCBIfam" id="TIGR02397">
    <property type="entry name" value="dnaX_nterm"/>
    <property type="match status" value="1"/>
</dbReference>
<dbReference type="Pfam" id="PF22608">
    <property type="entry name" value="DNAX_ATPase_lid"/>
    <property type="match status" value="1"/>
</dbReference>
<gene>
    <name evidence="11" type="primary">dnaX</name>
    <name evidence="14" type="ORF">JGI23_01008</name>
</gene>
<evidence type="ECO:0000256" key="3">
    <source>
        <dbReference type="ARBA" id="ARBA00022695"/>
    </source>
</evidence>
<comment type="catalytic activity">
    <reaction evidence="10 11">
        <text>DNA(n) + a 2'-deoxyribonucleoside 5'-triphosphate = DNA(n+1) + diphosphate</text>
        <dbReference type="Rhea" id="RHEA:22508"/>
        <dbReference type="Rhea" id="RHEA-COMP:17339"/>
        <dbReference type="Rhea" id="RHEA-COMP:17340"/>
        <dbReference type="ChEBI" id="CHEBI:33019"/>
        <dbReference type="ChEBI" id="CHEBI:61560"/>
        <dbReference type="ChEBI" id="CHEBI:173112"/>
        <dbReference type="EC" id="2.7.7.7"/>
    </reaction>
</comment>
<dbReference type="InterPro" id="IPR027417">
    <property type="entry name" value="P-loop_NTPase"/>
</dbReference>
<dbReference type="InterPro" id="IPR001270">
    <property type="entry name" value="ClpA/B"/>
</dbReference>
<keyword evidence="3 11" id="KW-0548">Nucleotidyltransferase</keyword>
<dbReference type="NCBIfam" id="NF004046">
    <property type="entry name" value="PRK05563.1"/>
    <property type="match status" value="1"/>
</dbReference>
<keyword evidence="8 11" id="KW-0067">ATP-binding</keyword>
<evidence type="ECO:0000256" key="9">
    <source>
        <dbReference type="ARBA" id="ARBA00022932"/>
    </source>
</evidence>
<dbReference type="PRINTS" id="PR00300">
    <property type="entry name" value="CLPPROTEASEA"/>
</dbReference>
<feature type="domain" description="AAA+ ATPase" evidence="13">
    <location>
        <begin position="37"/>
        <end position="179"/>
    </location>
</feature>
<evidence type="ECO:0000313" key="14">
    <source>
        <dbReference type="EMBL" id="CUT01295.1"/>
    </source>
</evidence>